<sequence>MKDSVIYTSVVGRYDLLMQPAVTDSDFDYVCFVGKGEKHSDRIGVWQIREVPYESRDPRIVSRFPKINPHLVFPDCRFSVWLDGNVAITGGYAYSVFKEKIRSGALYSGMKHWQRDCAYDEAYACINARKDNFFDIVRTLKFLKDENFPRHFGLYENNVIFRRHNDPAVMNFDSMWWECYLGHVHRDQILHPYCMLKCGMGFDYLLPEPYCARNHDAFLYRDHIGRRSLFPRLVATQISRIVSRFI</sequence>
<dbReference type="InterPro" id="IPR048354">
    <property type="entry name" value="TOD1_MUCI70_glycTrfase_dom"/>
</dbReference>
<organism evidence="2 3">
    <name type="scientific">Candidatus Cryptobacteroides excrementipullorum</name>
    <dbReference type="NCBI Taxonomy" id="2840761"/>
    <lineage>
        <taxon>Bacteria</taxon>
        <taxon>Pseudomonadati</taxon>
        <taxon>Bacteroidota</taxon>
        <taxon>Bacteroidia</taxon>
        <taxon>Bacteroidales</taxon>
        <taxon>Candidatus Cryptobacteroides</taxon>
    </lineage>
</organism>
<dbReference type="AlphaFoldDB" id="A0A9D9IUW9"/>
<dbReference type="EMBL" id="JADILZ010000095">
    <property type="protein sequence ID" value="MBO8479183.1"/>
    <property type="molecule type" value="Genomic_DNA"/>
</dbReference>
<dbReference type="PANTHER" id="PTHR12956:SF17">
    <property type="entry name" value="OS01G0749100 PROTEIN"/>
    <property type="match status" value="1"/>
</dbReference>
<reference evidence="2" key="1">
    <citation type="submission" date="2020-10" db="EMBL/GenBank/DDBJ databases">
        <authorList>
            <person name="Gilroy R."/>
        </authorList>
    </citation>
    <scope>NUCLEOTIDE SEQUENCE</scope>
    <source>
        <strain evidence="2">2478</strain>
    </source>
</reference>
<dbReference type="Proteomes" id="UP000823771">
    <property type="component" value="Unassembled WGS sequence"/>
</dbReference>
<protein>
    <submittedName>
        <fullName evidence="2">DUF616 domain-containing protein</fullName>
    </submittedName>
</protein>
<gene>
    <name evidence="2" type="ORF">IAB80_09910</name>
</gene>
<evidence type="ECO:0000313" key="3">
    <source>
        <dbReference type="Proteomes" id="UP000823771"/>
    </source>
</evidence>
<accession>A0A9D9IUW9</accession>
<proteinExistence type="predicted"/>
<dbReference type="InterPro" id="IPR006852">
    <property type="entry name" value="TOD1_MUCI70"/>
</dbReference>
<reference evidence="2" key="2">
    <citation type="journal article" date="2021" name="PeerJ">
        <title>Extensive microbial diversity within the chicken gut microbiome revealed by metagenomics and culture.</title>
        <authorList>
            <person name="Gilroy R."/>
            <person name="Ravi A."/>
            <person name="Getino M."/>
            <person name="Pursley I."/>
            <person name="Horton D.L."/>
            <person name="Alikhan N.F."/>
            <person name="Baker D."/>
            <person name="Gharbi K."/>
            <person name="Hall N."/>
            <person name="Watson M."/>
            <person name="Adriaenssens E.M."/>
            <person name="Foster-Nyarko E."/>
            <person name="Jarju S."/>
            <person name="Secka A."/>
            <person name="Antonio M."/>
            <person name="Oren A."/>
            <person name="Chaudhuri R.R."/>
            <person name="La Ragione R."/>
            <person name="Hildebrand F."/>
            <person name="Pallen M.J."/>
        </authorList>
    </citation>
    <scope>NUCLEOTIDE SEQUENCE</scope>
    <source>
        <strain evidence="2">2478</strain>
    </source>
</reference>
<feature type="domain" description="TOD1/MUCI70 glycosyltransferase-like" evidence="1">
    <location>
        <begin position="37"/>
        <end position="197"/>
    </location>
</feature>
<dbReference type="Pfam" id="PF04765">
    <property type="entry name" value="TOD1_MUCI70"/>
    <property type="match status" value="1"/>
</dbReference>
<name>A0A9D9IUW9_9BACT</name>
<dbReference type="PANTHER" id="PTHR12956">
    <property type="entry name" value="ALKALINE CERAMIDASE-RELATED"/>
    <property type="match status" value="1"/>
</dbReference>
<evidence type="ECO:0000259" key="1">
    <source>
        <dbReference type="Pfam" id="PF04765"/>
    </source>
</evidence>
<evidence type="ECO:0000313" key="2">
    <source>
        <dbReference type="EMBL" id="MBO8479183.1"/>
    </source>
</evidence>
<comment type="caution">
    <text evidence="2">The sequence shown here is derived from an EMBL/GenBank/DDBJ whole genome shotgun (WGS) entry which is preliminary data.</text>
</comment>